<dbReference type="Proteomes" id="UP000666915">
    <property type="component" value="Unassembled WGS sequence"/>
</dbReference>
<keyword evidence="1" id="KW-1133">Transmembrane helix</keyword>
<dbReference type="RefSeq" id="WP_208265852.1">
    <property type="nucleotide sequence ID" value="NZ_BAAAGM010000035.1"/>
</dbReference>
<feature type="transmembrane region" description="Helical" evidence="1">
    <location>
        <begin position="66"/>
        <end position="85"/>
    </location>
</feature>
<name>A0ABS3QV72_9ACTN</name>
<accession>A0ABS3QV72</accession>
<evidence type="ECO:0000313" key="2">
    <source>
        <dbReference type="EMBL" id="MBO2437512.1"/>
    </source>
</evidence>
<proteinExistence type="predicted"/>
<feature type="transmembrane region" description="Helical" evidence="1">
    <location>
        <begin position="12"/>
        <end position="34"/>
    </location>
</feature>
<sequence length="177" mass="17732">MNAADRPRPTGAVLTDIGLGVVFALGIAFTTYMLTDSWGGTSWVLDLVIAVTVCALALLRGRWPLAAAVAALIASAVAIAVSVAAGLPREPGPVTALGLAVLVGSALRRLPGPAAAAVGAGGIAVIVSARVAEHGAVTGLAALIMIGALVTGSGLRVFDKTRPDRKHQATAARRPYP</sequence>
<organism evidence="2 3">
    <name type="scientific">Actinomadura nitritigenes</name>
    <dbReference type="NCBI Taxonomy" id="134602"/>
    <lineage>
        <taxon>Bacteria</taxon>
        <taxon>Bacillati</taxon>
        <taxon>Actinomycetota</taxon>
        <taxon>Actinomycetes</taxon>
        <taxon>Streptosporangiales</taxon>
        <taxon>Thermomonosporaceae</taxon>
        <taxon>Actinomadura</taxon>
    </lineage>
</organism>
<gene>
    <name evidence="2" type="ORF">J4557_08280</name>
</gene>
<reference evidence="2 3" key="1">
    <citation type="submission" date="2021-03" db="EMBL/GenBank/DDBJ databases">
        <authorList>
            <person name="Kanchanasin P."/>
            <person name="Saeng-In P."/>
            <person name="Phongsopitanun W."/>
            <person name="Yuki M."/>
            <person name="Kudo T."/>
            <person name="Ohkuma M."/>
            <person name="Tanasupawat S."/>
        </authorList>
    </citation>
    <scope>NUCLEOTIDE SEQUENCE [LARGE SCALE GENOMIC DNA]</scope>
    <source>
        <strain evidence="2 3">L46</strain>
    </source>
</reference>
<evidence type="ECO:0000313" key="3">
    <source>
        <dbReference type="Proteomes" id="UP000666915"/>
    </source>
</evidence>
<feature type="transmembrane region" description="Helical" evidence="1">
    <location>
        <begin position="40"/>
        <end position="59"/>
    </location>
</feature>
<keyword evidence="3" id="KW-1185">Reference proteome</keyword>
<keyword evidence="1" id="KW-0472">Membrane</keyword>
<keyword evidence="1" id="KW-0812">Transmembrane</keyword>
<evidence type="ECO:0008006" key="4">
    <source>
        <dbReference type="Google" id="ProtNLM"/>
    </source>
</evidence>
<evidence type="ECO:0000256" key="1">
    <source>
        <dbReference type="SAM" id="Phobius"/>
    </source>
</evidence>
<comment type="caution">
    <text evidence="2">The sequence shown here is derived from an EMBL/GenBank/DDBJ whole genome shotgun (WGS) entry which is preliminary data.</text>
</comment>
<feature type="transmembrane region" description="Helical" evidence="1">
    <location>
        <begin position="138"/>
        <end position="158"/>
    </location>
</feature>
<protein>
    <recommendedName>
        <fullName evidence="4">Metal transporter</fullName>
    </recommendedName>
</protein>
<dbReference type="EMBL" id="JAGEOK010000005">
    <property type="protein sequence ID" value="MBO2437512.1"/>
    <property type="molecule type" value="Genomic_DNA"/>
</dbReference>